<dbReference type="Proteomes" id="UP001249020">
    <property type="component" value="Unassembled WGS sequence"/>
</dbReference>
<proteinExistence type="predicted"/>
<keyword evidence="2" id="KW-1185">Reference proteome</keyword>
<sequence>MHILDNKTGLLFVENPKVGSTFLRNILYDNYLEGNASASNVDVRKITRANYSVCANKYNFCDFFLKLKMKKDSVQVVMFLRDPLMRLNSAYNDKIKSFSSKESEESKAIFLKLRKRYENFLVQNKVNDQLESFINWCVLPENANPHWDFQYEIAQKALLKPTKLVPLNKMSSFLSHYYTVINRDPINQSKNTTECLISNDLLSELASKKLLNEQEYYEKALLYAK</sequence>
<accession>A0AAW8R0I6</accession>
<dbReference type="InterPro" id="IPR005331">
    <property type="entry name" value="Sulfotransferase"/>
</dbReference>
<dbReference type="RefSeq" id="WP_311361485.1">
    <property type="nucleotide sequence ID" value="NZ_JAVRIE010000003.1"/>
</dbReference>
<dbReference type="GO" id="GO:0008146">
    <property type="term" value="F:sulfotransferase activity"/>
    <property type="evidence" value="ECO:0007669"/>
    <property type="project" value="InterPro"/>
</dbReference>
<reference evidence="1 2" key="1">
    <citation type="submission" date="2023-09" db="EMBL/GenBank/DDBJ databases">
        <authorList>
            <person name="Rey-Velasco X."/>
        </authorList>
    </citation>
    <scope>NUCLEOTIDE SEQUENCE [LARGE SCALE GENOMIC DNA]</scope>
    <source>
        <strain evidence="1 2">W409</strain>
    </source>
</reference>
<dbReference type="InterPro" id="IPR027417">
    <property type="entry name" value="P-loop_NTPase"/>
</dbReference>
<evidence type="ECO:0000313" key="2">
    <source>
        <dbReference type="Proteomes" id="UP001249020"/>
    </source>
</evidence>
<evidence type="ECO:0000313" key="1">
    <source>
        <dbReference type="EMBL" id="MDT0582707.1"/>
    </source>
</evidence>
<dbReference type="GO" id="GO:0016020">
    <property type="term" value="C:membrane"/>
    <property type="evidence" value="ECO:0007669"/>
    <property type="project" value="InterPro"/>
</dbReference>
<gene>
    <name evidence="1" type="ORF">RM544_09145</name>
</gene>
<protein>
    <submittedName>
        <fullName evidence="1">Sulfotransferase family 2 domain-containing protein</fullName>
    </submittedName>
</protein>
<comment type="caution">
    <text evidence="1">The sequence shown here is derived from an EMBL/GenBank/DDBJ whole genome shotgun (WGS) entry which is preliminary data.</text>
</comment>
<dbReference type="Pfam" id="PF03567">
    <property type="entry name" value="Sulfotransfer_2"/>
    <property type="match status" value="1"/>
</dbReference>
<organism evidence="1 2">
    <name type="scientific">Brumicola blandensis</name>
    <dbReference type="NCBI Taxonomy" id="3075611"/>
    <lineage>
        <taxon>Bacteria</taxon>
        <taxon>Pseudomonadati</taxon>
        <taxon>Pseudomonadota</taxon>
        <taxon>Gammaproteobacteria</taxon>
        <taxon>Alteromonadales</taxon>
        <taxon>Alteromonadaceae</taxon>
        <taxon>Brumicola</taxon>
    </lineage>
</organism>
<dbReference type="EMBL" id="JAVRIE010000003">
    <property type="protein sequence ID" value="MDT0582707.1"/>
    <property type="molecule type" value="Genomic_DNA"/>
</dbReference>
<name>A0AAW8R0I6_9ALTE</name>
<dbReference type="AlphaFoldDB" id="A0AAW8R0I6"/>
<dbReference type="Gene3D" id="3.40.50.300">
    <property type="entry name" value="P-loop containing nucleotide triphosphate hydrolases"/>
    <property type="match status" value="1"/>
</dbReference>